<dbReference type="AlphaFoldDB" id="A0A0R2K3C0"/>
<dbReference type="STRING" id="319653.SAMN04487973_11041"/>
<feature type="coiled-coil region" evidence="1">
    <location>
        <begin position="275"/>
        <end position="359"/>
    </location>
</feature>
<proteinExistence type="predicted"/>
<dbReference type="EMBL" id="JQBY01000011">
    <property type="protein sequence ID" value="KRN82358.1"/>
    <property type="molecule type" value="Genomic_DNA"/>
</dbReference>
<organism evidence="4 6">
    <name type="scientific">Pediococcus ethanolidurans</name>
    <dbReference type="NCBI Taxonomy" id="319653"/>
    <lineage>
        <taxon>Bacteria</taxon>
        <taxon>Bacillati</taxon>
        <taxon>Bacillota</taxon>
        <taxon>Bacilli</taxon>
        <taxon>Lactobacillales</taxon>
        <taxon>Lactobacillaceae</taxon>
        <taxon>Pediococcus</taxon>
    </lineage>
</organism>
<dbReference type="GeneID" id="76043672"/>
<keyword evidence="2" id="KW-0472">Membrane</keyword>
<evidence type="ECO:0000259" key="3">
    <source>
        <dbReference type="Pfam" id="PF13514"/>
    </source>
</evidence>
<protein>
    <submittedName>
        <fullName evidence="4">DNA repair ATPase</fullName>
    </submittedName>
    <submittedName>
        <fullName evidence="5">Uncharacterized protein YhaN</fullName>
    </submittedName>
</protein>
<evidence type="ECO:0000313" key="7">
    <source>
        <dbReference type="Proteomes" id="UP000182818"/>
    </source>
</evidence>
<accession>A0A0R2K3C0</accession>
<name>A0A0R2K3C0_9LACO</name>
<feature type="transmembrane region" description="Helical" evidence="2">
    <location>
        <begin position="420"/>
        <end position="436"/>
    </location>
</feature>
<sequence length="878" mass="100731">MKILKINVYGFGKWQDQQFDLTSGLTVFSGPNEAGKSTLRQFILSVLFGFRTKRGADRYLRYEPKNGSKYGGELLIEAQGQQYLITRVKGKSGGKLTVTNVKAQAVLPNETLENLLGPVDETLFNEMFSFSQTELAEVRQLNRDEFRKRVLKIGAVGSDQWIGLQSSFEKSADKIYAPKGRVRPLNKLLKKYETLSEEIQTAAKETAEYKSQLASVNENRTKLIQLQKEISERNAQLDKLKHDLSGWEAYQRYLEISSKLDVKFSKMPSDSIETIEHLHQQLEETRQVIKNLQEKINNLEQEKQENPRILFYRSHQQQLKEIQQNLTSIQNTSTQTSRLKKAQSEIDEEKAQIQLQIGTKEGVPEPFDNTEFMNLQADLKQKNEKDHLKQTIQAQIVELQNKLLQTNNSGEGQFAGKPKSIFLVISILVIIVPWLVNLSLGIKLGLLVLGLLGVVGSHFLFANKKQASNADLNEQLESLKKQLQEIMAQLNDLNNQITEIGGEKGLEQSDPQTWPAMQNDLTRFKQLTQSEQTNESQIKKNQQTISEFTKKIRLLADWVVLTGTIDQQIENIDTYFKEITNDQQEFQKTKQDLQYYQDRLNQLKLENKKNQDLETNQLQKLSLTDWHSFVTAKDLQLEQNHLETQCAQLKQQLGEVTLTDLQKFNTQEEIQKQLNAQEELLSQLRAEQEKLVEQKTVLGTQMQQLANDETYANLQQQKANLEAEILAQTRNWLTEKLAAQWIDETLSVASQGRLPRIMANAEQYFSLLTNKRYNKISFDDETIVVFDANHQNYEVGELSQGTAEQLYVSIRLAFVKVMADLIDLPIIIDDGFVNFDSVRKQNVMTLLDQISEQHQVIYFTADDESDNSNTGAQIIRLN</sequence>
<evidence type="ECO:0000313" key="6">
    <source>
        <dbReference type="Proteomes" id="UP000051749"/>
    </source>
</evidence>
<reference evidence="4 6" key="1">
    <citation type="journal article" date="2015" name="Genome Announc.">
        <title>Expanding the biotechnology potential of lactobacilli through comparative genomics of 213 strains and associated genera.</title>
        <authorList>
            <person name="Sun Z."/>
            <person name="Harris H.M."/>
            <person name="McCann A."/>
            <person name="Guo C."/>
            <person name="Argimon S."/>
            <person name="Zhang W."/>
            <person name="Yang X."/>
            <person name="Jeffery I.B."/>
            <person name="Cooney J.C."/>
            <person name="Kagawa T.F."/>
            <person name="Liu W."/>
            <person name="Song Y."/>
            <person name="Salvetti E."/>
            <person name="Wrobel A."/>
            <person name="Rasinkangas P."/>
            <person name="Parkhill J."/>
            <person name="Rea M.C."/>
            <person name="O'Sullivan O."/>
            <person name="Ritari J."/>
            <person name="Douillard F.P."/>
            <person name="Paul Ross R."/>
            <person name="Yang R."/>
            <person name="Briner A.E."/>
            <person name="Felis G.E."/>
            <person name="de Vos W.M."/>
            <person name="Barrangou R."/>
            <person name="Klaenhammer T.R."/>
            <person name="Caufield P.W."/>
            <person name="Cui Y."/>
            <person name="Zhang H."/>
            <person name="O'Toole P.W."/>
        </authorList>
    </citation>
    <scope>NUCLEOTIDE SEQUENCE [LARGE SCALE GENOMIC DNA]</scope>
    <source>
        <strain evidence="4 6">DSM 22301</strain>
    </source>
</reference>
<dbReference type="RefSeq" id="WP_057806393.1">
    <property type="nucleotide sequence ID" value="NZ_BJYP01000006.1"/>
</dbReference>
<dbReference type="InterPro" id="IPR027417">
    <property type="entry name" value="P-loop_NTPase"/>
</dbReference>
<feature type="coiled-coil region" evidence="1">
    <location>
        <begin position="462"/>
        <end position="503"/>
    </location>
</feature>
<dbReference type="Gene3D" id="3.40.50.300">
    <property type="entry name" value="P-loop containing nucleotide triphosphate hydrolases"/>
    <property type="match status" value="2"/>
</dbReference>
<dbReference type="Proteomes" id="UP000051749">
    <property type="component" value="Unassembled WGS sequence"/>
</dbReference>
<keyword evidence="2" id="KW-0812">Transmembrane</keyword>
<feature type="transmembrane region" description="Helical" evidence="2">
    <location>
        <begin position="442"/>
        <end position="462"/>
    </location>
</feature>
<feature type="coiled-coil region" evidence="1">
    <location>
        <begin position="632"/>
        <end position="731"/>
    </location>
</feature>
<evidence type="ECO:0000313" key="4">
    <source>
        <dbReference type="EMBL" id="KRN82358.1"/>
    </source>
</evidence>
<dbReference type="InterPro" id="IPR038734">
    <property type="entry name" value="YhaN_AAA"/>
</dbReference>
<dbReference type="PATRIC" id="fig|319653.3.peg.299"/>
<keyword evidence="7" id="KW-1185">Reference proteome</keyword>
<evidence type="ECO:0000313" key="5">
    <source>
        <dbReference type="EMBL" id="SER58755.1"/>
    </source>
</evidence>
<feature type="domain" description="YhaN AAA" evidence="3">
    <location>
        <begin position="1"/>
        <end position="206"/>
    </location>
</feature>
<dbReference type="SUPFAM" id="SSF52540">
    <property type="entry name" value="P-loop containing nucleoside triphosphate hydrolases"/>
    <property type="match status" value="2"/>
</dbReference>
<dbReference type="PANTHER" id="PTHR41259:SF1">
    <property type="entry name" value="DOUBLE-STRAND BREAK REPAIR RAD50 ATPASE, PUTATIVE-RELATED"/>
    <property type="match status" value="1"/>
</dbReference>
<dbReference type="PANTHER" id="PTHR41259">
    <property type="entry name" value="DOUBLE-STRAND BREAK REPAIR RAD50 ATPASE, PUTATIVE-RELATED"/>
    <property type="match status" value="1"/>
</dbReference>
<evidence type="ECO:0000256" key="2">
    <source>
        <dbReference type="SAM" id="Phobius"/>
    </source>
</evidence>
<keyword evidence="1" id="KW-0175">Coiled coil</keyword>
<keyword evidence="2" id="KW-1133">Transmembrane helix</keyword>
<dbReference type="EMBL" id="FOGK01000010">
    <property type="protein sequence ID" value="SER58755.1"/>
    <property type="molecule type" value="Genomic_DNA"/>
</dbReference>
<comment type="caution">
    <text evidence="4">The sequence shown here is derived from an EMBL/GenBank/DDBJ whole genome shotgun (WGS) entry which is preliminary data.</text>
</comment>
<dbReference type="Pfam" id="PF13514">
    <property type="entry name" value="AAA_27"/>
    <property type="match status" value="1"/>
</dbReference>
<feature type="coiled-coil region" evidence="1">
    <location>
        <begin position="185"/>
        <end position="243"/>
    </location>
</feature>
<dbReference type="Proteomes" id="UP000182818">
    <property type="component" value="Unassembled WGS sequence"/>
</dbReference>
<evidence type="ECO:0000256" key="1">
    <source>
        <dbReference type="SAM" id="Coils"/>
    </source>
</evidence>
<reference evidence="5 7" key="2">
    <citation type="submission" date="2016-10" db="EMBL/GenBank/DDBJ databases">
        <authorList>
            <person name="Varghese N."/>
            <person name="Submissions S."/>
        </authorList>
    </citation>
    <scope>NUCLEOTIDE SEQUENCE [LARGE SCALE GENOMIC DNA]</scope>
    <source>
        <strain evidence="5 7">CGMCC 1.3889</strain>
    </source>
</reference>
<gene>
    <name evidence="4" type="ORF">IV87_GL000292</name>
    <name evidence="5" type="ORF">SAMN04487973_11041</name>
</gene>